<dbReference type="GO" id="GO:0005524">
    <property type="term" value="F:ATP binding"/>
    <property type="evidence" value="ECO:0007669"/>
    <property type="project" value="UniProtKB-KW"/>
</dbReference>
<dbReference type="InterPro" id="IPR014015">
    <property type="entry name" value="Helicase_SF3_DNA-vir"/>
</dbReference>
<sequence>MQGEMEGSGERYRVLQWMGTTGTSGDLTYAQAEALLIDCEWLMIPMPELDKQLKIQNMKEWQCGIFQICDHKGCPYESPLPYALLFNNCNICVEWVCTGEWNKDGIFHTHAMFRTGARSDSLRRTLLTTWNNLMGFQNFRENLGPGASSMDVLKLQKCHKPESMFGYLMKGPKWVIGTKQATLEICCSIDAWGLNDKWKPKDEPVITDAGEMNRMTEDIVGLITEYSCKTFEDCLRHGPLIMQKYLHRPGLTAVVNNCLAFVRSTGSAWNLGVYAKYRPNPSIVHRTLLFQGIPPVDFDQIFWTWITKMHDKKNTILIRGPSNTGKSAFIAGFKQCVTWGEVVNAPTFAFEGLLDCTIGIWEEPLCGPELAEKAKQVLEGMSTSIPIKHKKPQMLPRTPILITTNHDLWRFCQHEEDMFRNRMWIFNFNHTPLDAPYFPRTSEYRCKCSHCRASRGGSSSPGEPSSPAMQTGEQPLPAEQSTGTEPQSEMGSGSMLGAGEGTSGSYSSTPGSSSSSTDKQCSSSRESSSSTRDTAQQHMGAFRVIRTINTKHRLPNVAEHVEPNKRRRRSRDDSSPDGSGTSRGGSMGSSRGRTRQNEKEHAKPVNVGSTPSDRGTKGGEIKTSYTQSELDRYLESQLEPWVTQMFAPFKQDWQNYLSYLYHRYGGSH</sequence>
<accession>A0A6M9Z8Z3</accession>
<feature type="compositionally biased region" description="Low complexity" evidence="6">
    <location>
        <begin position="454"/>
        <end position="467"/>
    </location>
</feature>
<evidence type="ECO:0000313" key="8">
    <source>
        <dbReference type="EMBL" id="QKN89076.1"/>
    </source>
</evidence>
<organism evidence="8">
    <name type="scientific">Parvoviridae sp</name>
    <dbReference type="NCBI Taxonomy" id="1940570"/>
    <lineage>
        <taxon>Viruses</taxon>
        <taxon>Monodnaviria</taxon>
        <taxon>Shotokuvirae</taxon>
        <taxon>Cossaviricota</taxon>
        <taxon>Quintoviricetes</taxon>
        <taxon>Piccovirales</taxon>
        <taxon>Parvoviridae</taxon>
    </lineage>
</organism>
<evidence type="ECO:0000256" key="6">
    <source>
        <dbReference type="SAM" id="MobiDB-lite"/>
    </source>
</evidence>
<feature type="region of interest" description="Disordered" evidence="6">
    <location>
        <begin position="453"/>
        <end position="621"/>
    </location>
</feature>
<proteinExistence type="predicted"/>
<evidence type="ECO:0000256" key="5">
    <source>
        <dbReference type="ARBA" id="ARBA00022840"/>
    </source>
</evidence>
<name>A0A6M9Z8Z3_9VIRU</name>
<feature type="compositionally biased region" description="Polar residues" evidence="6">
    <location>
        <begin position="468"/>
        <end position="491"/>
    </location>
</feature>
<keyword evidence="5" id="KW-0067">ATP-binding</keyword>
<dbReference type="GO" id="GO:0042025">
    <property type="term" value="C:host cell nucleus"/>
    <property type="evidence" value="ECO:0007669"/>
    <property type="project" value="UniProtKB-SubCell"/>
</dbReference>
<keyword evidence="3" id="KW-0235">DNA replication</keyword>
<dbReference type="EMBL" id="MT138275">
    <property type="protein sequence ID" value="QKN89076.1"/>
    <property type="molecule type" value="Genomic_DNA"/>
</dbReference>
<evidence type="ECO:0000256" key="3">
    <source>
        <dbReference type="ARBA" id="ARBA00022705"/>
    </source>
</evidence>
<dbReference type="Gene3D" id="3.40.50.300">
    <property type="entry name" value="P-loop containing nucleotide triphosphate hydrolases"/>
    <property type="match status" value="1"/>
</dbReference>
<comment type="subcellular location">
    <subcellularLocation>
        <location evidence="1">Host nucleus</location>
    </subcellularLocation>
</comment>
<feature type="compositionally biased region" description="Basic and acidic residues" evidence="6">
    <location>
        <begin position="559"/>
        <end position="574"/>
    </location>
</feature>
<protein>
    <submittedName>
        <fullName evidence="8">Nonstructural protein 1</fullName>
    </submittedName>
</protein>
<feature type="domain" description="SF3 helicase" evidence="7">
    <location>
        <begin position="293"/>
        <end position="441"/>
    </location>
</feature>
<evidence type="ECO:0000259" key="7">
    <source>
        <dbReference type="PROSITE" id="PS51206"/>
    </source>
</evidence>
<evidence type="ECO:0000256" key="2">
    <source>
        <dbReference type="ARBA" id="ARBA00022562"/>
    </source>
</evidence>
<dbReference type="SUPFAM" id="SSF52540">
    <property type="entry name" value="P-loop containing nucleoside triphosphate hydrolases"/>
    <property type="match status" value="1"/>
</dbReference>
<dbReference type="GO" id="GO:0019079">
    <property type="term" value="P:viral genome replication"/>
    <property type="evidence" value="ECO:0007669"/>
    <property type="project" value="InterPro"/>
</dbReference>
<dbReference type="PROSITE" id="PS51206">
    <property type="entry name" value="SF3_HELICASE_1"/>
    <property type="match status" value="1"/>
</dbReference>
<keyword evidence="2" id="KW-1048">Host nucleus</keyword>
<feature type="compositionally biased region" description="Low complexity" evidence="6">
    <location>
        <begin position="503"/>
        <end position="530"/>
    </location>
</feature>
<evidence type="ECO:0000256" key="4">
    <source>
        <dbReference type="ARBA" id="ARBA00022741"/>
    </source>
</evidence>
<reference evidence="8" key="1">
    <citation type="submission" date="2020-01" db="EMBL/GenBank/DDBJ databases">
        <title>Viral genomes from wild and zoo birds in China.</title>
        <authorList>
            <person name="Dai Z."/>
            <person name="Shan L.T."/>
            <person name="Yang X.S."/>
        </authorList>
    </citation>
    <scope>NUCLEOTIDE SEQUENCE</scope>
    <source>
        <strain evidence="8">Rfi063par2</strain>
    </source>
</reference>
<keyword evidence="4" id="KW-0547">Nucleotide-binding</keyword>
<evidence type="ECO:0000256" key="1">
    <source>
        <dbReference type="ARBA" id="ARBA00004147"/>
    </source>
</evidence>
<dbReference type="InterPro" id="IPR027417">
    <property type="entry name" value="P-loop_NTPase"/>
</dbReference>
<dbReference type="Pfam" id="PF01057">
    <property type="entry name" value="Parvo_NS1"/>
    <property type="match status" value="1"/>
</dbReference>
<dbReference type="InterPro" id="IPR001257">
    <property type="entry name" value="Parvovirus_NS1_helicase"/>
</dbReference>
<dbReference type="GO" id="GO:0006260">
    <property type="term" value="P:DNA replication"/>
    <property type="evidence" value="ECO:0007669"/>
    <property type="project" value="UniProtKB-KW"/>
</dbReference>